<evidence type="ECO:0000259" key="10">
    <source>
        <dbReference type="PROSITE" id="PS50089"/>
    </source>
</evidence>
<keyword evidence="3 8" id="KW-0863">Zinc-finger</keyword>
<dbReference type="GO" id="GO:0004842">
    <property type="term" value="F:ubiquitin-protein transferase activity"/>
    <property type="evidence" value="ECO:0007669"/>
    <property type="project" value="InterPro"/>
</dbReference>
<dbReference type="PROSITE" id="PS50089">
    <property type="entry name" value="ZF_RING_2"/>
    <property type="match status" value="1"/>
</dbReference>
<evidence type="ECO:0000256" key="7">
    <source>
        <dbReference type="ARBA" id="ARBA00023242"/>
    </source>
</evidence>
<dbReference type="SUPFAM" id="SSF54928">
    <property type="entry name" value="RNA-binding domain, RBD"/>
    <property type="match status" value="1"/>
</dbReference>
<evidence type="ECO:0000256" key="3">
    <source>
        <dbReference type="ARBA" id="ARBA00022771"/>
    </source>
</evidence>
<dbReference type="GO" id="GO:0030014">
    <property type="term" value="C:CCR4-NOT complex"/>
    <property type="evidence" value="ECO:0007669"/>
    <property type="project" value="InterPro"/>
</dbReference>
<accession>A0AAD5VDZ2</accession>
<protein>
    <recommendedName>
        <fullName evidence="10">RING-type domain-containing protein</fullName>
    </recommendedName>
</protein>
<dbReference type="GO" id="GO:0005634">
    <property type="term" value="C:nucleus"/>
    <property type="evidence" value="ECO:0007669"/>
    <property type="project" value="UniProtKB-SubCell"/>
</dbReference>
<dbReference type="InterPro" id="IPR035979">
    <property type="entry name" value="RBD_domain_sf"/>
</dbReference>
<evidence type="ECO:0000313" key="11">
    <source>
        <dbReference type="EMBL" id="KAJ3552943.1"/>
    </source>
</evidence>
<reference evidence="11" key="1">
    <citation type="submission" date="2022-07" db="EMBL/GenBank/DDBJ databases">
        <title>Genome Sequence of Leucocoprinus birnbaumii.</title>
        <authorList>
            <person name="Buettner E."/>
        </authorList>
    </citation>
    <scope>NUCLEOTIDE SEQUENCE</scope>
    <source>
        <strain evidence="11">VT141</strain>
    </source>
</reference>
<dbReference type="InterPro" id="IPR012677">
    <property type="entry name" value="Nucleotide-bd_a/b_plait_sf"/>
</dbReference>
<evidence type="ECO:0000256" key="1">
    <source>
        <dbReference type="ARBA" id="ARBA00004123"/>
    </source>
</evidence>
<keyword evidence="12" id="KW-1185">Reference proteome</keyword>
<dbReference type="AlphaFoldDB" id="A0AAD5VDZ2"/>
<dbReference type="Proteomes" id="UP001213000">
    <property type="component" value="Unassembled WGS sequence"/>
</dbReference>
<keyword evidence="2" id="KW-0479">Metal-binding</keyword>
<dbReference type="GO" id="GO:0003723">
    <property type="term" value="F:RNA binding"/>
    <property type="evidence" value="ECO:0007669"/>
    <property type="project" value="UniProtKB-KW"/>
</dbReference>
<sequence length="297" mass="33504">MSAARLHPSLPAPVVHAGFSVSQSKSHVLAGVQDAYWSDDEADDAECPLCLEEMDISDLNFKPCVCGYQICRFCWHHIKENLNKRCPACRRIYTDEAVEFKPINTQDHKRLMQQKKQRERERKELDTLGRRQLANVRVVQRNVVYVVGIGSRAKEELIPTLRSNEYFGQYGKINKIILVKRTPSGGGAPVVGLYITYHRKEDAARAIAAVDGVPSPGGGKEVMRASYGTTKYCMAFLRGVSCTDHSCMNLHEWGDEKDCFTKEDLTTLKHTMKATESRTRTTTVKRSDESEGQPVDY</sequence>
<dbReference type="GO" id="GO:0008270">
    <property type="term" value="F:zinc ion binding"/>
    <property type="evidence" value="ECO:0007669"/>
    <property type="project" value="UniProtKB-KW"/>
</dbReference>
<dbReference type="InterPro" id="IPR013083">
    <property type="entry name" value="Znf_RING/FYVE/PHD"/>
</dbReference>
<comment type="subcellular location">
    <subcellularLocation>
        <location evidence="1">Nucleus</location>
    </subcellularLocation>
</comment>
<feature type="region of interest" description="Disordered" evidence="9">
    <location>
        <begin position="277"/>
        <end position="297"/>
    </location>
</feature>
<keyword evidence="6" id="KW-0175">Coiled coil</keyword>
<dbReference type="PANTHER" id="PTHR12603:SF0">
    <property type="entry name" value="CCR4-NOT TRANSCRIPTION COMPLEX SUBUNIT 4"/>
    <property type="match status" value="1"/>
</dbReference>
<dbReference type="FunFam" id="3.30.40.10:FF:000006">
    <property type="entry name" value="CCR4-NOT transcription complex subunit 4"/>
    <property type="match status" value="1"/>
</dbReference>
<gene>
    <name evidence="11" type="ORF">NP233_g12757</name>
</gene>
<dbReference type="Pfam" id="PF14570">
    <property type="entry name" value="zf-RING_4"/>
    <property type="match status" value="1"/>
</dbReference>
<evidence type="ECO:0000313" key="12">
    <source>
        <dbReference type="Proteomes" id="UP001213000"/>
    </source>
</evidence>
<comment type="caution">
    <text evidence="11">The sequence shown here is derived from an EMBL/GenBank/DDBJ whole genome shotgun (WGS) entry which is preliminary data.</text>
</comment>
<evidence type="ECO:0000256" key="6">
    <source>
        <dbReference type="ARBA" id="ARBA00023054"/>
    </source>
</evidence>
<dbReference type="SMART" id="SM00361">
    <property type="entry name" value="RRM_1"/>
    <property type="match status" value="1"/>
</dbReference>
<dbReference type="PANTHER" id="PTHR12603">
    <property type="entry name" value="CCR4-NOT TRANSCRIPTION COMPLEX RELATED"/>
    <property type="match status" value="1"/>
</dbReference>
<feature type="compositionally biased region" description="Basic and acidic residues" evidence="9">
    <location>
        <begin position="277"/>
        <end position="289"/>
    </location>
</feature>
<name>A0AAD5VDZ2_9AGAR</name>
<feature type="domain" description="RING-type" evidence="10">
    <location>
        <begin position="47"/>
        <end position="90"/>
    </location>
</feature>
<evidence type="ECO:0000256" key="9">
    <source>
        <dbReference type="SAM" id="MobiDB-lite"/>
    </source>
</evidence>
<evidence type="ECO:0000256" key="4">
    <source>
        <dbReference type="ARBA" id="ARBA00022833"/>
    </source>
</evidence>
<keyword evidence="4" id="KW-0862">Zinc</keyword>
<dbReference type="Gene3D" id="3.30.70.330">
    <property type="match status" value="1"/>
</dbReference>
<dbReference type="CDD" id="cd16618">
    <property type="entry name" value="mRING-HC-C4C4_CNOT4"/>
    <property type="match status" value="1"/>
</dbReference>
<evidence type="ECO:0000256" key="5">
    <source>
        <dbReference type="ARBA" id="ARBA00022884"/>
    </source>
</evidence>
<keyword evidence="5" id="KW-0694">RNA-binding</keyword>
<dbReference type="EMBL" id="JANIEX010001980">
    <property type="protein sequence ID" value="KAJ3552943.1"/>
    <property type="molecule type" value="Genomic_DNA"/>
</dbReference>
<dbReference type="Gene3D" id="3.30.40.10">
    <property type="entry name" value="Zinc/RING finger domain, C3HC4 (zinc finger)"/>
    <property type="match status" value="1"/>
</dbReference>
<evidence type="ECO:0000256" key="2">
    <source>
        <dbReference type="ARBA" id="ARBA00022723"/>
    </source>
</evidence>
<keyword evidence="7" id="KW-0539">Nucleus</keyword>
<organism evidence="11 12">
    <name type="scientific">Leucocoprinus birnbaumii</name>
    <dbReference type="NCBI Taxonomy" id="56174"/>
    <lineage>
        <taxon>Eukaryota</taxon>
        <taxon>Fungi</taxon>
        <taxon>Dikarya</taxon>
        <taxon>Basidiomycota</taxon>
        <taxon>Agaricomycotina</taxon>
        <taxon>Agaricomycetes</taxon>
        <taxon>Agaricomycetidae</taxon>
        <taxon>Agaricales</taxon>
        <taxon>Agaricineae</taxon>
        <taxon>Agaricaceae</taxon>
        <taxon>Leucocoprinus</taxon>
    </lineage>
</organism>
<dbReference type="GO" id="GO:0016567">
    <property type="term" value="P:protein ubiquitination"/>
    <property type="evidence" value="ECO:0007669"/>
    <property type="project" value="TreeGrafter"/>
</dbReference>
<dbReference type="SUPFAM" id="SSF57850">
    <property type="entry name" value="RING/U-box"/>
    <property type="match status" value="1"/>
</dbReference>
<dbReference type="InterPro" id="IPR039780">
    <property type="entry name" value="Mot2"/>
</dbReference>
<proteinExistence type="predicted"/>
<evidence type="ECO:0000256" key="8">
    <source>
        <dbReference type="PROSITE-ProRule" id="PRU00175"/>
    </source>
</evidence>
<dbReference type="InterPro" id="IPR001841">
    <property type="entry name" value="Znf_RING"/>
</dbReference>
<dbReference type="InterPro" id="IPR039515">
    <property type="entry name" value="NOT4_mRING-HC-C4C4"/>
</dbReference>
<dbReference type="InterPro" id="IPR003954">
    <property type="entry name" value="RRM_euk-type"/>
</dbReference>